<feature type="transmembrane region" description="Helical" evidence="11">
    <location>
        <begin position="106"/>
        <end position="129"/>
    </location>
</feature>
<dbReference type="FunFam" id="1.10.3720.10:FF:000028">
    <property type="entry name" value="sn-glycerol-3-phosphate ABC transporter permease UgpA"/>
    <property type="match status" value="1"/>
</dbReference>
<dbReference type="GO" id="GO:0055085">
    <property type="term" value="P:transmembrane transport"/>
    <property type="evidence" value="ECO:0007669"/>
    <property type="project" value="InterPro"/>
</dbReference>
<keyword evidence="9 11" id="KW-0472">Membrane</keyword>
<feature type="transmembrane region" description="Helical" evidence="11">
    <location>
        <begin position="205"/>
        <end position="227"/>
    </location>
</feature>
<dbReference type="Pfam" id="PF00528">
    <property type="entry name" value="BPD_transp_1"/>
    <property type="match status" value="1"/>
</dbReference>
<evidence type="ECO:0000256" key="9">
    <source>
        <dbReference type="ARBA" id="ARBA00023136"/>
    </source>
</evidence>
<evidence type="ECO:0000256" key="4">
    <source>
        <dbReference type="ARBA" id="ARBA00022448"/>
    </source>
</evidence>
<evidence type="ECO:0000259" key="12">
    <source>
        <dbReference type="PROSITE" id="PS50928"/>
    </source>
</evidence>
<evidence type="ECO:0000256" key="8">
    <source>
        <dbReference type="ARBA" id="ARBA00022989"/>
    </source>
</evidence>
<dbReference type="EMBL" id="CP000627">
    <property type="protein sequence ID" value="ABQ20268.1"/>
    <property type="molecule type" value="Genomic_DNA"/>
</dbReference>
<evidence type="ECO:0000313" key="13">
    <source>
        <dbReference type="EMBL" id="ABQ20268.1"/>
    </source>
</evidence>
<dbReference type="InterPro" id="IPR000515">
    <property type="entry name" value="MetI-like"/>
</dbReference>
<dbReference type="eggNOG" id="COG1175">
    <property type="taxonomic scope" value="Bacteria"/>
</dbReference>
<keyword evidence="7 11" id="KW-0812">Transmembrane</keyword>
<dbReference type="GO" id="GO:0005886">
    <property type="term" value="C:plasma membrane"/>
    <property type="evidence" value="ECO:0007669"/>
    <property type="project" value="UniProtKB-SubCell"/>
</dbReference>
<dbReference type="PATRIC" id="fig|345073.21.peg.1614"/>
<dbReference type="InterPro" id="IPR050809">
    <property type="entry name" value="UgpAE/MalFG_permease"/>
</dbReference>
<keyword evidence="8 11" id="KW-1133">Transmembrane helix</keyword>
<dbReference type="RefSeq" id="WP_001189751.1">
    <property type="nucleotide sequence ID" value="NC_009457.1"/>
</dbReference>
<dbReference type="OrthoDB" id="9785347at2"/>
<evidence type="ECO:0000256" key="6">
    <source>
        <dbReference type="ARBA" id="ARBA00022519"/>
    </source>
</evidence>
<accession>A0A0H3AIG5</accession>
<evidence type="ECO:0000256" key="1">
    <source>
        <dbReference type="ARBA" id="ARBA00004429"/>
    </source>
</evidence>
<dbReference type="Proteomes" id="UP000000249">
    <property type="component" value="Chromosome 1"/>
</dbReference>
<comment type="subcellular location">
    <subcellularLocation>
        <location evidence="1">Cell inner membrane</location>
        <topology evidence="1">Multi-pass membrane protein</topology>
    </subcellularLocation>
    <subcellularLocation>
        <location evidence="11">Cell membrane</location>
        <topology evidence="11">Multi-pass membrane protein</topology>
    </subcellularLocation>
</comment>
<dbReference type="Gene3D" id="1.10.3720.10">
    <property type="entry name" value="MetI-like"/>
    <property type="match status" value="1"/>
</dbReference>
<organism evidence="13 14">
    <name type="scientific">Vibrio cholerae serotype O1 (strain ATCC 39541 / Classical Ogawa 395 / O395)</name>
    <dbReference type="NCBI Taxonomy" id="345073"/>
    <lineage>
        <taxon>Bacteria</taxon>
        <taxon>Pseudomonadati</taxon>
        <taxon>Pseudomonadota</taxon>
        <taxon>Gammaproteobacteria</taxon>
        <taxon>Vibrionales</taxon>
        <taxon>Vibrionaceae</taxon>
        <taxon>Vibrio</taxon>
    </lineage>
</organism>
<comment type="subunit">
    <text evidence="3">The complex is composed of two ATP-binding proteins (UgpC), two transmembrane proteins (UgpA and UgpE) and a solute-binding protein (UgpB).</text>
</comment>
<dbReference type="PANTHER" id="PTHR43227:SF9">
    <property type="entry name" value="SN-GLYCEROL-3-PHOSPHATE TRANSPORT SYSTEM PERMEASE PROTEIN UGPA"/>
    <property type="match status" value="1"/>
</dbReference>
<keyword evidence="5" id="KW-1003">Cell membrane</keyword>
<keyword evidence="4 11" id="KW-0813">Transport</keyword>
<evidence type="ECO:0000256" key="3">
    <source>
        <dbReference type="ARBA" id="ARBA00011557"/>
    </source>
</evidence>
<dbReference type="PROSITE" id="PS50928">
    <property type="entry name" value="ABC_TM1"/>
    <property type="match status" value="1"/>
</dbReference>
<comment type="similarity">
    <text evidence="2">Belongs to the binding-protein-dependent transport system permease family. UgpAE subfamily.</text>
</comment>
<feature type="domain" description="ABC transmembrane type-1" evidence="12">
    <location>
        <begin position="71"/>
        <end position="283"/>
    </location>
</feature>
<evidence type="ECO:0000256" key="2">
    <source>
        <dbReference type="ARBA" id="ARBA00008852"/>
    </source>
</evidence>
<evidence type="ECO:0000256" key="11">
    <source>
        <dbReference type="RuleBase" id="RU363032"/>
    </source>
</evidence>
<dbReference type="KEGG" id="vcr:VC395_1667"/>
<keyword evidence="6" id="KW-0997">Cell inner membrane</keyword>
<dbReference type="PANTHER" id="PTHR43227">
    <property type="entry name" value="BLL4140 PROTEIN"/>
    <property type="match status" value="1"/>
</dbReference>
<gene>
    <name evidence="13" type="primary">ugpA</name>
    <name evidence="13" type="ordered locus">VC0395_A1156</name>
</gene>
<protein>
    <recommendedName>
        <fullName evidence="10">sn-glycerol-3-phosphate transport system permease protein UgpA</fullName>
    </recommendedName>
</protein>
<feature type="transmembrane region" description="Helical" evidence="11">
    <location>
        <begin position="267"/>
        <end position="287"/>
    </location>
</feature>
<evidence type="ECO:0000256" key="7">
    <source>
        <dbReference type="ARBA" id="ARBA00022692"/>
    </source>
</evidence>
<feature type="transmembrane region" description="Helical" evidence="11">
    <location>
        <begin position="12"/>
        <end position="33"/>
    </location>
</feature>
<evidence type="ECO:0000313" key="14">
    <source>
        <dbReference type="Proteomes" id="UP000000249"/>
    </source>
</evidence>
<evidence type="ECO:0000256" key="5">
    <source>
        <dbReference type="ARBA" id="ARBA00022475"/>
    </source>
</evidence>
<dbReference type="KEGG" id="vco:VC0395_A1156"/>
<dbReference type="SUPFAM" id="SSF161098">
    <property type="entry name" value="MetI-like"/>
    <property type="match status" value="1"/>
</dbReference>
<reference evidence="13 14" key="1">
    <citation type="submission" date="2007-03" db="EMBL/GenBank/DDBJ databases">
        <authorList>
            <person name="Heidelberg J."/>
        </authorList>
    </citation>
    <scope>NUCLEOTIDE SEQUENCE [LARGE SCALE GENOMIC DNA]</scope>
    <source>
        <strain evidence="14">ATCC 39541 / Classical Ogawa 395 / O395</strain>
    </source>
</reference>
<dbReference type="AlphaFoldDB" id="A0A0H3AIG5"/>
<name>A0A0H3AIG5_VIBC3</name>
<evidence type="ECO:0000256" key="10">
    <source>
        <dbReference type="ARBA" id="ARBA00040780"/>
    </source>
</evidence>
<dbReference type="InterPro" id="IPR035906">
    <property type="entry name" value="MetI-like_sf"/>
</dbReference>
<sequence>MQRRQHFAHTPLPYLLLAPQIVIIAVFFIYPAAQAIYLSFMLEDPWGLSSTFVWFENYQVLFSSTDYLDSLGFTLLFSVIVSFLSLALALLLAVKADNIIHGQGSYRVTLTWVYAVAPAVAGIIGGFLFNPHIGVLSDFFQYIGWQFSFQTDPVDATIALILVSVWKQVSVNFLYFLAGLQSISYAVREAALLDCQSDSKRFWSITFPLLAPTGFFLLVINLTYAFFDTFGVIDTMTNGGPGGSTTSLVYKVYRDGFVGADLGGSSAQSVVLLVLVLVLTWLQFRFVEKRVHY</sequence>
<feature type="transmembrane region" description="Helical" evidence="11">
    <location>
        <begin position="71"/>
        <end position="94"/>
    </location>
</feature>
<proteinExistence type="inferred from homology"/>